<organism evidence="2 3">
    <name type="scientific">Agaribacter flavus</name>
    <dbReference type="NCBI Taxonomy" id="1902781"/>
    <lineage>
        <taxon>Bacteria</taxon>
        <taxon>Pseudomonadati</taxon>
        <taxon>Pseudomonadota</taxon>
        <taxon>Gammaproteobacteria</taxon>
        <taxon>Alteromonadales</taxon>
        <taxon>Alteromonadaceae</taxon>
        <taxon>Agaribacter</taxon>
    </lineage>
</organism>
<dbReference type="SUPFAM" id="SSF82714">
    <property type="entry name" value="Multidrug efflux transporter AcrB TolC docking domain, DN and DC subdomains"/>
    <property type="match status" value="2"/>
</dbReference>
<dbReference type="Proteomes" id="UP001595478">
    <property type="component" value="Unassembled WGS sequence"/>
</dbReference>
<evidence type="ECO:0000256" key="1">
    <source>
        <dbReference type="SAM" id="Phobius"/>
    </source>
</evidence>
<feature type="transmembrane region" description="Helical" evidence="1">
    <location>
        <begin position="388"/>
        <end position="409"/>
    </location>
</feature>
<dbReference type="RefSeq" id="WP_376919313.1">
    <property type="nucleotide sequence ID" value="NZ_JBHRSW010000007.1"/>
</dbReference>
<dbReference type="Gene3D" id="3.30.70.1320">
    <property type="entry name" value="Multidrug efflux transporter AcrB pore domain like"/>
    <property type="match status" value="1"/>
</dbReference>
<feature type="transmembrane region" description="Helical" evidence="1">
    <location>
        <begin position="430"/>
        <end position="453"/>
    </location>
</feature>
<keyword evidence="3" id="KW-1185">Reference proteome</keyword>
<dbReference type="Gene3D" id="3.30.70.1440">
    <property type="entry name" value="Multidrug efflux transporter AcrB pore domain"/>
    <property type="match status" value="1"/>
</dbReference>
<dbReference type="InterPro" id="IPR001036">
    <property type="entry name" value="Acrflvin-R"/>
</dbReference>
<dbReference type="Gene3D" id="3.30.70.1430">
    <property type="entry name" value="Multidrug efflux transporter AcrB pore domain"/>
    <property type="match status" value="2"/>
</dbReference>
<feature type="transmembrane region" description="Helical" evidence="1">
    <location>
        <begin position="875"/>
        <end position="899"/>
    </location>
</feature>
<keyword evidence="1" id="KW-0812">Transmembrane</keyword>
<feature type="transmembrane region" description="Helical" evidence="1">
    <location>
        <begin position="983"/>
        <end position="1005"/>
    </location>
</feature>
<reference evidence="3" key="1">
    <citation type="journal article" date="2019" name="Int. J. Syst. Evol. Microbiol.">
        <title>The Global Catalogue of Microorganisms (GCM) 10K type strain sequencing project: providing services to taxonomists for standard genome sequencing and annotation.</title>
        <authorList>
            <consortium name="The Broad Institute Genomics Platform"/>
            <consortium name="The Broad Institute Genome Sequencing Center for Infectious Disease"/>
            <person name="Wu L."/>
            <person name="Ma J."/>
        </authorList>
    </citation>
    <scope>NUCLEOTIDE SEQUENCE [LARGE SCALE GENOMIC DNA]</scope>
    <source>
        <strain evidence="3">KCTC 52473</strain>
    </source>
</reference>
<feature type="transmembrane region" description="Helical" evidence="1">
    <location>
        <begin position="949"/>
        <end position="971"/>
    </location>
</feature>
<dbReference type="Pfam" id="PF00873">
    <property type="entry name" value="ACR_tran"/>
    <property type="match status" value="1"/>
</dbReference>
<feature type="transmembrane region" description="Helical" evidence="1">
    <location>
        <begin position="335"/>
        <end position="355"/>
    </location>
</feature>
<dbReference type="Gene3D" id="1.20.1640.10">
    <property type="entry name" value="Multidrug efflux transporter AcrB transmembrane domain"/>
    <property type="match status" value="2"/>
</dbReference>
<dbReference type="PANTHER" id="PTHR32063">
    <property type="match status" value="1"/>
</dbReference>
<accession>A0ABV7FPI2</accession>
<sequence length="1014" mass="111145">MSLVKKGIDNPVSVIVGLLLVTLFGALSLIRLPIQMTPNVEQAQIIISNNWPSASPEEIEAEITEPQEDALRGISGLQKMESSSGRNFGQVVLSFDQSIDLQDALVETMNQLNRVPSYPADAQEPVLFVGRDEFSGIIAWFNVQTINGNTRQISSYGEFIEDIIESRLERIDGISSVNTYGTLEKELRISFNPDKLAAYKLGINQLANELRSLKDTSGGFTEIGRRQYTLRFQGKIPVENLGSTAIGMHEGHPILLSDVASIDYQYEDELGVIYQLGERGVAISVIPEANENILELMQDIQQEVTALNQGVLKQNDLLMTQVYNETTYIDSAIDLLRNNIAMGVLLAIGILWWFLRRLRATLIVAITIPVAMASTFVVLDAMGKTLNIISLAGIAFAVGMVLDSAIVVLENIVRLRSQGLCAKEAATKGVTQVSGALLASTATTIAIFIPILFIEDISGQLFGDLALAISVAVVSSFLVAMLVLPSSSVWLLKNEGSADPHLHQWQAISKVIMAITAKRRYRIAWVLGLATASVAIVWLIFPKVDYLPQGNRNDIFAFISPPPSISVEIADKEIAQVINEKLRPYYNGEKQPKVESYFVGVFSAFGFAGMSAEDPKEVKALLAILREELKDDFPDSFTFASQQPLFNRINTAGALSIDIQGIDIAELQVAARLAMAAIQDALPSAQVQAVPELEFSESELRLIPKLTQLQSFGISRQDVAGITAALGDGQFLGEYFDGQRRARIMLRAEDWQSPEQLLATPIYANDDSVIPLGELVDFKRTASPRSIRRVDRMRTLSLNISPPEDLSLEETLSILKTEVEPIIYQKLSDNSIVNYRGSAEALEKTIKEMSASFFLALVILFLLMAAMFRSFLDSALVVLTIPLATVGGISLLQISNLVVMQALDLLTMIGFVILLGLVVNNAILLVLQTRESERKGLSRTQAVETAITLRLRPILMSTLTSLFGMLPLWLLPGSGAEIYRGTAAVIVGGMTVSTLFMLVFLPSLLRFGEDNLKK</sequence>
<evidence type="ECO:0000313" key="3">
    <source>
        <dbReference type="Proteomes" id="UP001595478"/>
    </source>
</evidence>
<feature type="transmembrane region" description="Helical" evidence="1">
    <location>
        <begin position="905"/>
        <end position="928"/>
    </location>
</feature>
<proteinExistence type="predicted"/>
<keyword evidence="1" id="KW-0472">Membrane</keyword>
<comment type="caution">
    <text evidence="2">The sequence shown here is derived from an EMBL/GenBank/DDBJ whole genome shotgun (WGS) entry which is preliminary data.</text>
</comment>
<gene>
    <name evidence="2" type="ORF">ACFOHL_06055</name>
</gene>
<dbReference type="PRINTS" id="PR00702">
    <property type="entry name" value="ACRIFLAVINRP"/>
</dbReference>
<protein>
    <submittedName>
        <fullName evidence="2">Efflux RND transporter permease subunit</fullName>
    </submittedName>
</protein>
<dbReference type="SUPFAM" id="SSF82693">
    <property type="entry name" value="Multidrug efflux transporter AcrB pore domain, PN1, PN2, PC1 and PC2 subdomains"/>
    <property type="match status" value="2"/>
</dbReference>
<dbReference type="Gene3D" id="3.30.2090.10">
    <property type="entry name" value="Multidrug efflux transporter AcrB TolC docking domain, DN and DC subdomains"/>
    <property type="match status" value="2"/>
</dbReference>
<feature type="transmembrane region" description="Helical" evidence="1">
    <location>
        <begin position="523"/>
        <end position="541"/>
    </location>
</feature>
<dbReference type="SUPFAM" id="SSF82866">
    <property type="entry name" value="Multidrug efflux transporter AcrB transmembrane domain"/>
    <property type="match status" value="2"/>
</dbReference>
<feature type="transmembrane region" description="Helical" evidence="1">
    <location>
        <begin position="362"/>
        <end position="382"/>
    </location>
</feature>
<dbReference type="PANTHER" id="PTHR32063:SF0">
    <property type="entry name" value="SWARMING MOTILITY PROTEIN SWRC"/>
    <property type="match status" value="1"/>
</dbReference>
<keyword evidence="1" id="KW-1133">Transmembrane helix</keyword>
<name>A0ABV7FPI2_9ALTE</name>
<feature type="transmembrane region" description="Helical" evidence="1">
    <location>
        <begin position="849"/>
        <end position="868"/>
    </location>
</feature>
<feature type="transmembrane region" description="Helical" evidence="1">
    <location>
        <begin position="465"/>
        <end position="484"/>
    </location>
</feature>
<evidence type="ECO:0000313" key="2">
    <source>
        <dbReference type="EMBL" id="MFC3121176.1"/>
    </source>
</evidence>
<dbReference type="EMBL" id="JBHRSW010000007">
    <property type="protein sequence ID" value="MFC3121176.1"/>
    <property type="molecule type" value="Genomic_DNA"/>
</dbReference>
<dbReference type="InterPro" id="IPR027463">
    <property type="entry name" value="AcrB_DN_DC_subdom"/>
</dbReference>
<feature type="transmembrane region" description="Helical" evidence="1">
    <location>
        <begin position="12"/>
        <end position="34"/>
    </location>
</feature>